<accession>A0A0A9G4H6</accession>
<dbReference type="EMBL" id="GBRH01180450">
    <property type="protein sequence ID" value="JAE17446.1"/>
    <property type="molecule type" value="Transcribed_RNA"/>
</dbReference>
<name>A0A0A9G4H6_ARUDO</name>
<evidence type="ECO:0000313" key="1">
    <source>
        <dbReference type="EMBL" id="JAE17446.1"/>
    </source>
</evidence>
<organism evidence="1">
    <name type="scientific">Arundo donax</name>
    <name type="common">Giant reed</name>
    <name type="synonym">Donax arundinaceus</name>
    <dbReference type="NCBI Taxonomy" id="35708"/>
    <lineage>
        <taxon>Eukaryota</taxon>
        <taxon>Viridiplantae</taxon>
        <taxon>Streptophyta</taxon>
        <taxon>Embryophyta</taxon>
        <taxon>Tracheophyta</taxon>
        <taxon>Spermatophyta</taxon>
        <taxon>Magnoliopsida</taxon>
        <taxon>Liliopsida</taxon>
        <taxon>Poales</taxon>
        <taxon>Poaceae</taxon>
        <taxon>PACMAD clade</taxon>
        <taxon>Arundinoideae</taxon>
        <taxon>Arundineae</taxon>
        <taxon>Arundo</taxon>
    </lineage>
</organism>
<sequence length="48" mass="5402">MGAVLDSRDNPPILELEQCLTDMVVVMRNRVVKHGSNKAGRQFVVLKH</sequence>
<proteinExistence type="predicted"/>
<protein>
    <submittedName>
        <fullName evidence="1">Uncharacterized protein</fullName>
    </submittedName>
</protein>
<dbReference type="AlphaFoldDB" id="A0A0A9G4H6"/>
<reference evidence="1" key="1">
    <citation type="submission" date="2014-09" db="EMBL/GenBank/DDBJ databases">
        <authorList>
            <person name="Magalhaes I.L.F."/>
            <person name="Oliveira U."/>
            <person name="Santos F.R."/>
            <person name="Vidigal T.H.D.A."/>
            <person name="Brescovit A.D."/>
            <person name="Santos A.J."/>
        </authorList>
    </citation>
    <scope>NUCLEOTIDE SEQUENCE</scope>
    <source>
        <tissue evidence="1">Shoot tissue taken approximately 20 cm above the soil surface</tissue>
    </source>
</reference>
<reference evidence="1" key="2">
    <citation type="journal article" date="2015" name="Data Brief">
        <title>Shoot transcriptome of the giant reed, Arundo donax.</title>
        <authorList>
            <person name="Barrero R.A."/>
            <person name="Guerrero F.D."/>
            <person name="Moolhuijzen P."/>
            <person name="Goolsby J.A."/>
            <person name="Tidwell J."/>
            <person name="Bellgard S.E."/>
            <person name="Bellgard M.I."/>
        </authorList>
    </citation>
    <scope>NUCLEOTIDE SEQUENCE</scope>
    <source>
        <tissue evidence="1">Shoot tissue taken approximately 20 cm above the soil surface</tissue>
    </source>
</reference>